<feature type="region of interest" description="Disordered" evidence="14">
    <location>
        <begin position="1"/>
        <end position="77"/>
    </location>
</feature>
<reference evidence="15" key="1">
    <citation type="journal article" date="2019" name="Viruses">
        <title>Faecal Virome Analysis of Wild Animals from Brazil.</title>
        <authorList>
            <person name="Duarte M.A."/>
            <person name="Silva J.M.F."/>
            <person name="Brito C.R."/>
            <person name="Teixeira D.S."/>
            <person name="Melo F.L."/>
            <person name="Ribeiro B.M."/>
            <person name="Nagata T."/>
            <person name="Campos F.S."/>
        </authorList>
    </citation>
    <scope>NUCLEOTIDE SEQUENCE</scope>
    <source>
        <strain evidence="15">BR_DF2</strain>
    </source>
</reference>
<keyword evidence="2" id="KW-0488">Methylation</keyword>
<evidence type="ECO:0000313" key="15">
    <source>
        <dbReference type="EMBL" id="QEJ80777.1"/>
    </source>
</evidence>
<evidence type="ECO:0000256" key="13">
    <source>
        <dbReference type="ARBA" id="ARBA00023325"/>
    </source>
</evidence>
<keyword evidence="7" id="KW-0694">RNA-binding</keyword>
<keyword evidence="6" id="KW-1193">Eukaryotic host translation shutoff by virus</keyword>
<evidence type="ECO:0000256" key="14">
    <source>
        <dbReference type="SAM" id="MobiDB-lite"/>
    </source>
</evidence>
<accession>A0AAF1DB84</accession>
<evidence type="ECO:0000256" key="6">
    <source>
        <dbReference type="ARBA" id="ARBA00022809"/>
    </source>
</evidence>
<keyword evidence="12" id="KW-1262">Eukaryotic host gene expression shutoff by virus</keyword>
<keyword evidence="10" id="KW-0143">Chaperone</keyword>
<evidence type="ECO:0000256" key="4">
    <source>
        <dbReference type="ARBA" id="ARBA00022581"/>
    </source>
</evidence>
<name>A0AAF1DB84_9ADEN</name>
<dbReference type="EMBL" id="MN153802">
    <property type="protein sequence ID" value="QEJ80777.1"/>
    <property type="molecule type" value="Genomic_DNA"/>
</dbReference>
<keyword evidence="8" id="KW-0426">Late protein</keyword>
<keyword evidence="4" id="KW-0945">Host-virus interaction</keyword>
<feature type="compositionally biased region" description="Basic and acidic residues" evidence="14">
    <location>
        <begin position="231"/>
        <end position="240"/>
    </location>
</feature>
<dbReference type="GO" id="GO:0039657">
    <property type="term" value="P:symbiont-mediated suppression of host gene expression"/>
    <property type="evidence" value="ECO:0007669"/>
    <property type="project" value="UniProtKB-KW"/>
</dbReference>
<keyword evidence="1" id="KW-0813">Transport</keyword>
<evidence type="ECO:0000256" key="5">
    <source>
        <dbReference type="ARBA" id="ARBA00022586"/>
    </source>
</evidence>
<evidence type="ECO:0000256" key="12">
    <source>
        <dbReference type="ARBA" id="ARBA00023247"/>
    </source>
</evidence>
<feature type="compositionally biased region" description="Basic residues" evidence="14">
    <location>
        <begin position="1022"/>
        <end position="1034"/>
    </location>
</feature>
<dbReference type="InterPro" id="IPR003381">
    <property type="entry name" value="L4"/>
</dbReference>
<evidence type="ECO:0000256" key="2">
    <source>
        <dbReference type="ARBA" id="ARBA00022481"/>
    </source>
</evidence>
<keyword evidence="13" id="KW-1075">Inhibition of eukaryotic host translation factors by virus</keyword>
<dbReference type="GO" id="GO:0003723">
    <property type="term" value="F:RNA binding"/>
    <property type="evidence" value="ECO:0007669"/>
    <property type="project" value="UniProtKB-KW"/>
</dbReference>
<evidence type="ECO:0000256" key="7">
    <source>
        <dbReference type="ARBA" id="ARBA00022884"/>
    </source>
</evidence>
<keyword evidence="16" id="KW-1185">Reference proteome</keyword>
<evidence type="ECO:0000256" key="8">
    <source>
        <dbReference type="ARBA" id="ARBA00022921"/>
    </source>
</evidence>
<keyword evidence="11" id="KW-1035">Host cytoplasm</keyword>
<feature type="compositionally biased region" description="Basic and acidic residues" evidence="14">
    <location>
        <begin position="326"/>
        <end position="342"/>
    </location>
</feature>
<feature type="compositionally biased region" description="Low complexity" evidence="14">
    <location>
        <begin position="13"/>
        <end position="35"/>
    </location>
</feature>
<reference evidence="15" key="2">
    <citation type="submission" date="2019-07" db="EMBL/GenBank/DDBJ databases">
        <authorList>
            <person name="Duarte M.A."/>
            <person name="Silva J.M.F."/>
            <person name="Brito C.R."/>
            <person name="Teixeira D.S."/>
            <person name="Melo F.L."/>
            <person name="Ribeiro B.M."/>
            <person name="Nagata T."/>
            <person name="Campos F.S."/>
        </authorList>
    </citation>
    <scope>NUCLEOTIDE SEQUENCE</scope>
    <source>
        <strain evidence="15">BR_DF2</strain>
    </source>
</reference>
<feature type="region of interest" description="Disordered" evidence="14">
    <location>
        <begin position="987"/>
        <end position="1088"/>
    </location>
</feature>
<dbReference type="Pfam" id="PF02438">
    <property type="entry name" value="Adeno_100"/>
    <property type="match status" value="1"/>
</dbReference>
<dbReference type="GO" id="GO:0039704">
    <property type="term" value="P:viral translational shunt"/>
    <property type="evidence" value="ECO:0007669"/>
    <property type="project" value="InterPro"/>
</dbReference>
<feature type="region of interest" description="Disordered" evidence="14">
    <location>
        <begin position="192"/>
        <end position="355"/>
    </location>
</feature>
<proteinExistence type="predicted"/>
<protein>
    <submittedName>
        <fullName evidence="15">100 kDa protein</fullName>
    </submittedName>
</protein>
<organism evidence="15 16">
    <name type="scientific">Southern Psittacara leucophthalmus aviadenovirus</name>
    <dbReference type="NCBI Taxonomy" id="2604330"/>
    <lineage>
        <taxon>Viruses</taxon>
        <taxon>Varidnaviria</taxon>
        <taxon>Bamfordvirae</taxon>
        <taxon>Preplasmiviricota</taxon>
        <taxon>Polisuviricotina</taxon>
        <taxon>Pharingeaviricetes</taxon>
        <taxon>Rowavirales</taxon>
        <taxon>Adenoviridae</taxon>
        <taxon>Aviadenovirus</taxon>
        <taxon>Aviadenovirus leucophthalmi</taxon>
    </lineage>
</organism>
<feature type="compositionally biased region" description="Polar residues" evidence="14">
    <location>
        <begin position="255"/>
        <end position="269"/>
    </location>
</feature>
<keyword evidence="3" id="KW-0597">Phosphoprotein</keyword>
<evidence type="ECO:0000256" key="3">
    <source>
        <dbReference type="ARBA" id="ARBA00022553"/>
    </source>
</evidence>
<keyword evidence="9" id="KW-1190">Host gene expression shutoff by virus</keyword>
<evidence type="ECO:0000256" key="10">
    <source>
        <dbReference type="ARBA" id="ARBA00023186"/>
    </source>
</evidence>
<feature type="compositionally biased region" description="Basic and acidic residues" evidence="14">
    <location>
        <begin position="1063"/>
        <end position="1088"/>
    </location>
</feature>
<dbReference type="GO" id="GO:0039606">
    <property type="term" value="P:symbiont-mediated suppression of host translation initiation"/>
    <property type="evidence" value="ECO:0007669"/>
    <property type="project" value="UniProtKB-KW"/>
</dbReference>
<evidence type="ECO:0000313" key="16">
    <source>
        <dbReference type="Proteomes" id="UP000830145"/>
    </source>
</evidence>
<keyword evidence="5" id="KW-1155">Translational shunt</keyword>
<dbReference type="Proteomes" id="UP000830145">
    <property type="component" value="Segment"/>
</dbReference>
<gene>
    <name evidence="15" type="ORF">SPLgp17</name>
</gene>
<evidence type="ECO:0000256" key="9">
    <source>
        <dbReference type="ARBA" id="ARBA00022995"/>
    </source>
</evidence>
<evidence type="ECO:0000256" key="1">
    <source>
        <dbReference type="ARBA" id="ARBA00022448"/>
    </source>
</evidence>
<evidence type="ECO:0000256" key="11">
    <source>
        <dbReference type="ARBA" id="ARBA00023200"/>
    </source>
</evidence>
<sequence length="1088" mass="121475">MARSPAESPPPRRSISGAASSRGPSHGRESSWASSRSRRAASCRLPLTPPRPRFRSFPSTAPPHRFLPPRDPEIEPSSRALTDASTFRMVLGWKEKALFMLNMVLKAVQDRPRWLLFTALLRMHLKHQYRQGLPRNISPDSPPADTEETAVALLDLLGENRSLLAAFRISEEIEHIMTNEPEKAQSLVDKAFDDTDSSGSESEMADQDHEEVVSNGESPEDPEGDLPNQHETLDGYKAEADSSPGASRADDDESGQSTVSDSDYSTSHETVFCSDSGDSTLTAEGSDGEREQSVIEADGSSQPEPAAPCEPELGGGEEAVGDDVPDSYRPEAARRAPEHEAEPEANDEPLCEKSEPDAAPNFRKCIERQAMLLSGCLKDLLETTEAAPLSVDNLQFQLERFIFNPSKNVPVEHQEVRHNFYPPFLTPKAISNYHIFSVTAPIPMSCKANRSGSRILNETMGLSYFKYLPKWRPNVEIQDGLGDEVTPVGDLPEEMKMVPLVSDVSRLQWSKSRAEHINFFSYPSLHFPPKIARMLMETLLQPFADEVKDRADEPKMCVTDDELACIVDPLNKMRPDDRLKAMNTRRTMVSMAVRYCAQLELMQRVLREPSSVKKCQEVLHHTLHHGYVSIIREVSKVNLSNYATYHGVTYNNPLNNCVVSKLLEGSDRDDYIVDTIYLFLVINWQTAMGMWTQALQEETIQIYSEMFTKWKRCIYAMNSINEMANAIVNILMDGDRLVEVMRNGLPNFCTQSQISNFRHFIMERSNVPLVAAQFLPSDFVPLTFKESAPLLWDQVYLLRVACFLANHGGYLYEDPDPRAGAFKSYCPCNLCSPHRMPQDNMALHNEMLAINTFEIRSAEGKTFKMTPEIWTNAYLDKFEPKDYHPFTVLHYVENQSRFSANLTGSVTTSPEIISMIRQIQESREEFMLTKGKGVYKDPVTGEVISHNAQAPRQQQAGLQPGKAVPISGAGVTGGVGAPTKAARAIQNTASDDGSENDRRESQSGGVWSGASPVPAQRLGARCGHRRRVNRKSGHRNFGVGGRAGSLAAIQESPEAPRKILTRQHKDASRTTEEKEKAPEGDDCYRDSF</sequence>